<keyword evidence="2" id="KW-1133">Transmembrane helix</keyword>
<gene>
    <name evidence="4" type="ORF">R4Y45_04365</name>
</gene>
<feature type="transmembrane region" description="Helical" evidence="2">
    <location>
        <begin position="137"/>
        <end position="155"/>
    </location>
</feature>
<sequence>MNNNYVKTIGYYVGWLVLFAFTPGLINYNFGVAGLFNQSDEVSVWINSAVMLLVFLSLIFFDWQKSRSYFLNNLSKRSALIVVAIILISLATLPFHYKMIFHVVTYAFWMFSSVVWQNYVSFGWLYGRLSDIFSKNISQLITTLAFASGHVIYIWQKFGLTQPVSLIFILLVALLLSSLRRFTGNISWQIAIHLAFYYLLS</sequence>
<name>A0ABU8SGE3_9LACO</name>
<evidence type="ECO:0000256" key="1">
    <source>
        <dbReference type="ARBA" id="ARBA00009067"/>
    </source>
</evidence>
<feature type="transmembrane region" description="Helical" evidence="2">
    <location>
        <begin position="42"/>
        <end position="63"/>
    </location>
</feature>
<evidence type="ECO:0000313" key="5">
    <source>
        <dbReference type="Proteomes" id="UP001377804"/>
    </source>
</evidence>
<dbReference type="Proteomes" id="UP001377804">
    <property type="component" value="Unassembled WGS sequence"/>
</dbReference>
<keyword evidence="2" id="KW-0472">Membrane</keyword>
<feature type="transmembrane region" description="Helical" evidence="2">
    <location>
        <begin position="79"/>
        <end position="97"/>
    </location>
</feature>
<feature type="transmembrane region" description="Helical" evidence="2">
    <location>
        <begin position="12"/>
        <end position="30"/>
    </location>
</feature>
<keyword evidence="2" id="KW-0812">Transmembrane</keyword>
<protein>
    <recommendedName>
        <fullName evidence="3">CAAX prenyl protease 2/Lysostaphin resistance protein A-like domain-containing protein</fullName>
    </recommendedName>
</protein>
<dbReference type="InterPro" id="IPR003675">
    <property type="entry name" value="Rce1/LyrA-like_dom"/>
</dbReference>
<dbReference type="EMBL" id="JAWMWG010000001">
    <property type="protein sequence ID" value="MEJ6348461.1"/>
    <property type="molecule type" value="Genomic_DNA"/>
</dbReference>
<comment type="similarity">
    <text evidence="1">Belongs to the UPF0177 family.</text>
</comment>
<evidence type="ECO:0000313" key="4">
    <source>
        <dbReference type="EMBL" id="MEJ6348461.1"/>
    </source>
</evidence>
<evidence type="ECO:0000256" key="2">
    <source>
        <dbReference type="SAM" id="Phobius"/>
    </source>
</evidence>
<comment type="caution">
    <text evidence="4">The sequence shown here is derived from an EMBL/GenBank/DDBJ whole genome shotgun (WGS) entry which is preliminary data.</text>
</comment>
<feature type="transmembrane region" description="Helical" evidence="2">
    <location>
        <begin position="161"/>
        <end position="179"/>
    </location>
</feature>
<reference evidence="4 5" key="1">
    <citation type="submission" date="2023-10" db="EMBL/GenBank/DDBJ databases">
        <title>Holzapfeliella saturejae sp. nov. isolated from Satureja montana flowers.</title>
        <authorList>
            <person name="Alcantara C."/>
            <person name="Zuniga M."/>
            <person name="Landete J.M."/>
            <person name="Monedero V."/>
        </authorList>
    </citation>
    <scope>NUCLEOTIDE SEQUENCE [LARGE SCALE GENOMIC DNA]</scope>
    <source>
        <strain evidence="4 5">He02</strain>
    </source>
</reference>
<accession>A0ABU8SGE3</accession>
<organism evidence="4 5">
    <name type="scientific">Holzapfeliella saturejae</name>
    <dbReference type="NCBI Taxonomy" id="3082953"/>
    <lineage>
        <taxon>Bacteria</taxon>
        <taxon>Bacillati</taxon>
        <taxon>Bacillota</taxon>
        <taxon>Bacilli</taxon>
        <taxon>Lactobacillales</taxon>
        <taxon>Lactobacillaceae</taxon>
        <taxon>Holzapfeliella</taxon>
    </lineage>
</organism>
<feature type="domain" description="CAAX prenyl protease 2/Lysostaphin resistance protein A-like" evidence="3">
    <location>
        <begin position="105"/>
        <end position="196"/>
    </location>
</feature>
<evidence type="ECO:0000259" key="3">
    <source>
        <dbReference type="Pfam" id="PF02517"/>
    </source>
</evidence>
<feature type="transmembrane region" description="Helical" evidence="2">
    <location>
        <begin position="103"/>
        <end position="125"/>
    </location>
</feature>
<keyword evidence="5" id="KW-1185">Reference proteome</keyword>
<proteinExistence type="inferred from homology"/>
<dbReference type="RefSeq" id="WP_339969649.1">
    <property type="nucleotide sequence ID" value="NZ_JAWMWG010000001.1"/>
</dbReference>
<dbReference type="Pfam" id="PF02517">
    <property type="entry name" value="Rce1-like"/>
    <property type="match status" value="1"/>
</dbReference>